<evidence type="ECO:0000256" key="1">
    <source>
        <dbReference type="SAM" id="Phobius"/>
    </source>
</evidence>
<evidence type="ECO:0000313" key="2">
    <source>
        <dbReference type="EMBL" id="CAD2070664.1"/>
    </source>
</evidence>
<dbReference type="AlphaFoldDB" id="A0A6V7R0R5"/>
<feature type="transmembrane region" description="Helical" evidence="1">
    <location>
        <begin position="32"/>
        <end position="52"/>
    </location>
</feature>
<proteinExistence type="predicted"/>
<sequence length="69" mass="7864">MFTILLIIMLVVLAMFVHYVSAYLYENNIKIVSVLVVFVGVLVGVFIVALIIGNMVDYLADQLNFFYKE</sequence>
<keyword evidence="1" id="KW-0472">Membrane</keyword>
<organism evidence="2 3">
    <name type="scientific">Phocicoccus pinnipedialis</name>
    <dbReference type="NCBI Taxonomy" id="110845"/>
    <lineage>
        <taxon>Bacteria</taxon>
        <taxon>Bacillati</taxon>
        <taxon>Bacillota</taxon>
        <taxon>Bacilli</taxon>
        <taxon>Bacillales</taxon>
        <taxon>Salinicoccaceae</taxon>
        <taxon>Phocicoccus</taxon>
    </lineage>
</organism>
<protein>
    <submittedName>
        <fullName evidence="2">Uncharacterized protein</fullName>
    </submittedName>
</protein>
<accession>A0A6V7R0R5</accession>
<dbReference type="RefSeq" id="WP_186075803.1">
    <property type="nucleotide sequence ID" value="NZ_CAJEWB010000002.1"/>
</dbReference>
<dbReference type="Proteomes" id="UP000588186">
    <property type="component" value="Unassembled WGS sequence"/>
</dbReference>
<evidence type="ECO:0000313" key="3">
    <source>
        <dbReference type="Proteomes" id="UP000588186"/>
    </source>
</evidence>
<gene>
    <name evidence="2" type="ORF">JEOPIN946_00066</name>
</gene>
<name>A0A6V7R0R5_9BACL</name>
<keyword evidence="1" id="KW-1133">Transmembrane helix</keyword>
<dbReference type="EMBL" id="CAJEWB010000002">
    <property type="protein sequence ID" value="CAD2070664.1"/>
    <property type="molecule type" value="Genomic_DNA"/>
</dbReference>
<keyword evidence="1" id="KW-0812">Transmembrane</keyword>
<reference evidence="2 3" key="1">
    <citation type="submission" date="2020-07" db="EMBL/GenBank/DDBJ databases">
        <authorList>
            <person name="Criscuolo A."/>
        </authorList>
    </citation>
    <scope>NUCLEOTIDE SEQUENCE [LARGE SCALE GENOMIC DNA]</scope>
    <source>
        <strain evidence="2">CIP107946</strain>
    </source>
</reference>
<keyword evidence="3" id="KW-1185">Reference proteome</keyword>
<comment type="caution">
    <text evidence="2">The sequence shown here is derived from an EMBL/GenBank/DDBJ whole genome shotgun (WGS) entry which is preliminary data.</text>
</comment>